<evidence type="ECO:0000313" key="1">
    <source>
        <dbReference type="EMBL" id="EPS30837.1"/>
    </source>
</evidence>
<dbReference type="AlphaFoldDB" id="S8B811"/>
<organism evidence="1 2">
    <name type="scientific">Penicillium oxalicum (strain 114-2 / CGMCC 5302)</name>
    <name type="common">Penicillium decumbens</name>
    <dbReference type="NCBI Taxonomy" id="933388"/>
    <lineage>
        <taxon>Eukaryota</taxon>
        <taxon>Fungi</taxon>
        <taxon>Dikarya</taxon>
        <taxon>Ascomycota</taxon>
        <taxon>Pezizomycotina</taxon>
        <taxon>Eurotiomycetes</taxon>
        <taxon>Eurotiomycetidae</taxon>
        <taxon>Eurotiales</taxon>
        <taxon>Aspergillaceae</taxon>
        <taxon>Penicillium</taxon>
    </lineage>
</organism>
<sequence length="54" mass="5813">MSGFGRGFRKRNLVMASRFCEGAKILDETCGTTAPPPGTSSMGKTSLHEYFILG</sequence>
<protein>
    <submittedName>
        <fullName evidence="1">Uncharacterized protein</fullName>
    </submittedName>
</protein>
<reference evidence="1 2" key="1">
    <citation type="journal article" date="2013" name="PLoS ONE">
        <title>Genomic and secretomic analyses reveal unique features of the lignocellulolytic enzyme system of Penicillium decumbens.</title>
        <authorList>
            <person name="Liu G."/>
            <person name="Zhang L."/>
            <person name="Wei X."/>
            <person name="Zou G."/>
            <person name="Qin Y."/>
            <person name="Ma L."/>
            <person name="Li J."/>
            <person name="Zheng H."/>
            <person name="Wang S."/>
            <person name="Wang C."/>
            <person name="Xun L."/>
            <person name="Zhao G.-P."/>
            <person name="Zhou Z."/>
            <person name="Qu Y."/>
        </authorList>
    </citation>
    <scope>NUCLEOTIDE SEQUENCE [LARGE SCALE GENOMIC DNA]</scope>
    <source>
        <strain evidence="2">114-2 / CGMCC 5302</strain>
    </source>
</reference>
<proteinExistence type="predicted"/>
<dbReference type="Proteomes" id="UP000019376">
    <property type="component" value="Unassembled WGS sequence"/>
</dbReference>
<dbReference type="EMBL" id="KB644412">
    <property type="protein sequence ID" value="EPS30837.1"/>
    <property type="molecule type" value="Genomic_DNA"/>
</dbReference>
<gene>
    <name evidence="1" type="ORF">PDE_05789</name>
</gene>
<dbReference type="HOGENOM" id="CLU_3051079_0_0_1"/>
<keyword evidence="2" id="KW-1185">Reference proteome</keyword>
<name>S8B811_PENO1</name>
<accession>S8B811</accession>
<evidence type="ECO:0000313" key="2">
    <source>
        <dbReference type="Proteomes" id="UP000019376"/>
    </source>
</evidence>